<feature type="domain" description="Fido" evidence="4">
    <location>
        <begin position="359"/>
        <end position="503"/>
    </location>
</feature>
<dbReference type="GO" id="GO:0005524">
    <property type="term" value="F:ATP binding"/>
    <property type="evidence" value="ECO:0007669"/>
    <property type="project" value="UniProtKB-KW"/>
</dbReference>
<accession>A0AA87Q4Z5</accession>
<evidence type="ECO:0000313" key="5">
    <source>
        <dbReference type="EMBL" id="GAJ95625.1"/>
    </source>
</evidence>
<dbReference type="RefSeq" id="WP_042474981.1">
    <property type="nucleotide sequence ID" value="NZ_BAYX01000012.1"/>
</dbReference>
<gene>
    <name evidence="5" type="ORF">RRH01S_12_01820</name>
</gene>
<dbReference type="PANTHER" id="PTHR13504:SF38">
    <property type="entry name" value="FIDO DOMAIN-CONTAINING PROTEIN"/>
    <property type="match status" value="1"/>
</dbReference>
<dbReference type="PANTHER" id="PTHR13504">
    <property type="entry name" value="FIDO DOMAIN-CONTAINING PROTEIN DDB_G0283145"/>
    <property type="match status" value="1"/>
</dbReference>
<dbReference type="Gene3D" id="1.10.3290.10">
    <property type="entry name" value="Fido-like domain"/>
    <property type="match status" value="1"/>
</dbReference>
<dbReference type="EMBL" id="BAYX01000012">
    <property type="protein sequence ID" value="GAJ95625.1"/>
    <property type="molecule type" value="Genomic_DNA"/>
</dbReference>
<dbReference type="PROSITE" id="PS51459">
    <property type="entry name" value="FIDO"/>
    <property type="match status" value="1"/>
</dbReference>
<protein>
    <recommendedName>
        <fullName evidence="4">Fido domain-containing protein</fullName>
    </recommendedName>
</protein>
<feature type="active site" evidence="1">
    <location>
        <position position="445"/>
    </location>
</feature>
<evidence type="ECO:0000259" key="4">
    <source>
        <dbReference type="PROSITE" id="PS51459"/>
    </source>
</evidence>
<sequence length="526" mass="58779">MAKPNELLAASLAELRGVTQNGTRSVVKSEELSRVHRERLQDNGFLEEIMKGWLAVNSRPSANNRIDAAWSTVYWEFVARYLDDRFAGEWRLSAEASVALWSENHSIPGQVIVRSPKANNQLVKLPSNTSLYLLRSKENEPAETRERLRLMPMEEAICNLSPESWRTLATDVIAVIGSIRGTSTLLQYLLDGGRSHVGGRIAGALRHLGRTRDADTIIKTLESAGYNPHEDNPFDPAVDLVRLDARRTQAPSATRIKNLWAKMGKDALNHIGFEQLRINDRAGYISDIDERYVADALNSLSIEGYEVSEELIRRVQDGQWKPDEDAQDYETKNALAAKGYRLAFEEVRDDIRKILDGAPTGELLEARHQDWFRAMFSPSVTAGIIKAHQLAGYRSHNVYLRGSSHVPLPPHAIADAMDALFESISEESDARVKAILAPFLFTYIHPFPDGNGRTARFIMNALLAECGAPWTVIPVARRDEYMNALEEASGHENIAPLTRFVSELVNAPPPSTEADASHKNTQRKRA</sequence>
<dbReference type="InterPro" id="IPR003812">
    <property type="entry name" value="Fido"/>
</dbReference>
<evidence type="ECO:0000256" key="2">
    <source>
        <dbReference type="PIRSR" id="PIRSR640198-2"/>
    </source>
</evidence>
<reference evidence="5 6" key="1">
    <citation type="submission" date="2014-05" db="EMBL/GenBank/DDBJ databases">
        <title>Whole genome shotgun sequence of Rhizobium rhizogenes NBRC 13257.</title>
        <authorList>
            <person name="Katano-Makiyama Y."/>
            <person name="Hosoyama A."/>
            <person name="Hashimoto M."/>
            <person name="Hosoyama Y."/>
            <person name="Noguchi M."/>
            <person name="Tsuchikane K."/>
            <person name="Kimura A."/>
            <person name="Ohji S."/>
            <person name="Ichikawa N."/>
            <person name="Yamazoe A."/>
            <person name="Fujita N."/>
        </authorList>
    </citation>
    <scope>NUCLEOTIDE SEQUENCE [LARGE SCALE GENOMIC DNA]</scope>
    <source>
        <strain evidence="5 6">NBRC 13257</strain>
    </source>
</reference>
<evidence type="ECO:0000313" key="6">
    <source>
        <dbReference type="Proteomes" id="UP000026941"/>
    </source>
</evidence>
<dbReference type="InterPro" id="IPR040198">
    <property type="entry name" value="Fido_containing"/>
</dbReference>
<feature type="binding site" evidence="2">
    <location>
        <begin position="449"/>
        <end position="456"/>
    </location>
    <ligand>
        <name>ATP</name>
        <dbReference type="ChEBI" id="CHEBI:30616"/>
    </ligand>
</feature>
<proteinExistence type="predicted"/>
<name>A0AA87Q4Z5_RHIRH</name>
<dbReference type="AlphaFoldDB" id="A0AA87Q4Z5"/>
<organism evidence="5 6">
    <name type="scientific">Rhizobium rhizogenes NBRC 13257</name>
    <dbReference type="NCBI Taxonomy" id="1220581"/>
    <lineage>
        <taxon>Bacteria</taxon>
        <taxon>Pseudomonadati</taxon>
        <taxon>Pseudomonadota</taxon>
        <taxon>Alphaproteobacteria</taxon>
        <taxon>Hyphomicrobiales</taxon>
        <taxon>Rhizobiaceae</taxon>
        <taxon>Rhizobium/Agrobacterium group</taxon>
        <taxon>Rhizobium</taxon>
    </lineage>
</organism>
<keyword evidence="2" id="KW-0067">ATP-binding</keyword>
<feature type="region of interest" description="Disordered" evidence="3">
    <location>
        <begin position="505"/>
        <end position="526"/>
    </location>
</feature>
<comment type="caution">
    <text evidence="5">The sequence shown here is derived from an EMBL/GenBank/DDBJ whole genome shotgun (WGS) entry which is preliminary data.</text>
</comment>
<evidence type="ECO:0000256" key="1">
    <source>
        <dbReference type="PIRSR" id="PIRSR640198-1"/>
    </source>
</evidence>
<dbReference type="Pfam" id="PF02661">
    <property type="entry name" value="Fic"/>
    <property type="match status" value="1"/>
</dbReference>
<evidence type="ECO:0000256" key="3">
    <source>
        <dbReference type="SAM" id="MobiDB-lite"/>
    </source>
</evidence>
<dbReference type="Proteomes" id="UP000026941">
    <property type="component" value="Unassembled WGS sequence"/>
</dbReference>
<keyword evidence="2" id="KW-0547">Nucleotide-binding</keyword>
<dbReference type="InterPro" id="IPR036597">
    <property type="entry name" value="Fido-like_dom_sf"/>
</dbReference>
<dbReference type="SUPFAM" id="SSF140931">
    <property type="entry name" value="Fic-like"/>
    <property type="match status" value="1"/>
</dbReference>